<evidence type="ECO:0000256" key="2">
    <source>
        <dbReference type="SAM" id="SignalP"/>
    </source>
</evidence>
<evidence type="ECO:0000313" key="3">
    <source>
        <dbReference type="EMBL" id="GMR60938.1"/>
    </source>
</evidence>
<proteinExistence type="predicted"/>
<feature type="compositionally biased region" description="Gly residues" evidence="1">
    <location>
        <begin position="110"/>
        <end position="120"/>
    </location>
</feature>
<evidence type="ECO:0000256" key="1">
    <source>
        <dbReference type="SAM" id="MobiDB-lite"/>
    </source>
</evidence>
<feature type="compositionally biased region" description="Low complexity" evidence="1">
    <location>
        <begin position="69"/>
        <end position="80"/>
    </location>
</feature>
<name>A0AAN5DD26_9BILA</name>
<keyword evidence="2" id="KW-0732">Signal</keyword>
<feature type="compositionally biased region" description="Low complexity" evidence="1">
    <location>
        <begin position="89"/>
        <end position="109"/>
    </location>
</feature>
<feature type="region of interest" description="Disordered" evidence="1">
    <location>
        <begin position="20"/>
        <end position="120"/>
    </location>
</feature>
<accession>A0AAN5DD26</accession>
<keyword evidence="4" id="KW-1185">Reference proteome</keyword>
<reference evidence="4" key="1">
    <citation type="submission" date="2022-10" db="EMBL/GenBank/DDBJ databases">
        <title>Genome assembly of Pristionchus species.</title>
        <authorList>
            <person name="Yoshida K."/>
            <person name="Sommer R.J."/>
        </authorList>
    </citation>
    <scope>NUCLEOTIDE SEQUENCE [LARGE SCALE GENOMIC DNA]</scope>
    <source>
        <strain evidence="4">RS5460</strain>
    </source>
</reference>
<feature type="non-terminal residue" evidence="3">
    <location>
        <position position="1"/>
    </location>
</feature>
<dbReference type="Proteomes" id="UP001328107">
    <property type="component" value="Unassembled WGS sequence"/>
</dbReference>
<dbReference type="EMBL" id="BTRK01000006">
    <property type="protein sequence ID" value="GMR60938.1"/>
    <property type="molecule type" value="Genomic_DNA"/>
</dbReference>
<organism evidence="3 4">
    <name type="scientific">Pristionchus mayeri</name>
    <dbReference type="NCBI Taxonomy" id="1317129"/>
    <lineage>
        <taxon>Eukaryota</taxon>
        <taxon>Metazoa</taxon>
        <taxon>Ecdysozoa</taxon>
        <taxon>Nematoda</taxon>
        <taxon>Chromadorea</taxon>
        <taxon>Rhabditida</taxon>
        <taxon>Rhabditina</taxon>
        <taxon>Diplogasteromorpha</taxon>
        <taxon>Diplogasteroidea</taxon>
        <taxon>Neodiplogasteridae</taxon>
        <taxon>Pristionchus</taxon>
    </lineage>
</organism>
<feature type="chain" id="PRO_5042873068" evidence="2">
    <location>
        <begin position="19"/>
        <end position="120"/>
    </location>
</feature>
<gene>
    <name evidence="3" type="ORF">PMAYCL1PPCAC_31133</name>
</gene>
<feature type="signal peptide" evidence="2">
    <location>
        <begin position="1"/>
        <end position="18"/>
    </location>
</feature>
<protein>
    <submittedName>
        <fullName evidence="3">Uncharacterized protein</fullName>
    </submittedName>
</protein>
<sequence>RLLLSCLLLAVLVVFSEASARSKRGTSYYRPPVNSYQRPSYNPPPPPPTYNPPPPAPSYSPPPQPSYSPPQSSYGAPQSSYGGGGGGSPPYSGSGSQSQSQAGAGTFDGSSGGVGGPPGF</sequence>
<comment type="caution">
    <text evidence="3">The sequence shown here is derived from an EMBL/GenBank/DDBJ whole genome shotgun (WGS) entry which is preliminary data.</text>
</comment>
<feature type="compositionally biased region" description="Pro residues" evidence="1">
    <location>
        <begin position="41"/>
        <end position="68"/>
    </location>
</feature>
<dbReference type="AlphaFoldDB" id="A0AAN5DD26"/>
<evidence type="ECO:0000313" key="4">
    <source>
        <dbReference type="Proteomes" id="UP001328107"/>
    </source>
</evidence>